<feature type="region of interest" description="Disordered" evidence="1">
    <location>
        <begin position="200"/>
        <end position="358"/>
    </location>
</feature>
<name>A0A8T2MRR4_9TELE</name>
<dbReference type="PANTHER" id="PTHR12752">
    <property type="entry name" value="PHOSPHOINOSITOL 3-PHOSPHATE-BINDING PROTEIN"/>
    <property type="match status" value="1"/>
</dbReference>
<feature type="compositionally biased region" description="Low complexity" evidence="1">
    <location>
        <begin position="11"/>
        <end position="40"/>
    </location>
</feature>
<dbReference type="AlphaFoldDB" id="A0A8T2MRR4"/>
<proteinExistence type="predicted"/>
<comment type="caution">
    <text evidence="3">The sequence shown here is derived from an EMBL/GenBank/DDBJ whole genome shotgun (WGS) entry which is preliminary data.</text>
</comment>
<sequence length="742" mass="81135">MSEPQPDQRPSSMVSESSTAVTSSTVDTTSGSKGSRSSGKVHSFGKRDQAIKRNLNVPVVVRGWLYKQETVLGSIPLPSYVITPVEPEDHISRKYAFKAEHGGMRTYFFSADTQEDMNGWVRAMNQAAMMQGPGPTRELETSEKSLEAEISERQAGPQTNHINDCGISPSQPEGVAGLEAEPELVGAELNVESGVELVAEEEPCAPRRPTPEVQVETRPPAGAGGQDALSPDSAPPSRAPSTLPAPTPTPAPGPAHRNGLPPEQNGTAGPRRGLVPLTSRSDAERQVQRKTALAQVEHWVKVQKGDSKSLPSAEGTLPRRTPPPQHKVGALEAYQSLPKTSRHPSGGSSPPRNLPSDYKYAHDRLSHFRMSMGEREASREGTVWRLYEWQQRQQYRHGSPTAPIFGDYTDSAPFRVALEVPRSISVPPSPSDIPPPGPPSKALSPRRPHTPADRVTVRPADDPPAVESSHIERRSMPPIGYITHTVSAPSLHGKTPEELTLLLIQLRRHQARMASVRNDALNHLQQHNGPSGLRFQLKKDLEYLDLKVGFDSTSNPLPLPLSSLPLPPGLLRLPHPSLPFMLIPTVTCRDVSCRDALSSPITVAPGLVSVLGVIPSRCPSVYRSDSSRCCHGESGLALAKGTERAQSELGRPWKRVPCKSHSRVLFQKHSRVLFHLIYSCGFSQDYVASMLVTGRETLKDRSMKPLKIAESDVDLGFYFQTHLTHFLQKKEKISASSNNMRL</sequence>
<reference evidence="3" key="1">
    <citation type="thesis" date="2021" institute="BYU ScholarsArchive" country="Provo, UT, USA">
        <title>Applications of and Algorithms for Genome Assembly and Genomic Analyses with an Emphasis on Marine Teleosts.</title>
        <authorList>
            <person name="Pickett B.D."/>
        </authorList>
    </citation>
    <scope>NUCLEOTIDE SEQUENCE</scope>
    <source>
        <strain evidence="3">HI-2016</strain>
    </source>
</reference>
<feature type="compositionally biased region" description="Pro residues" evidence="1">
    <location>
        <begin position="233"/>
        <end position="253"/>
    </location>
</feature>
<feature type="domain" description="PH" evidence="2">
    <location>
        <begin position="73"/>
        <end position="129"/>
    </location>
</feature>
<dbReference type="EMBL" id="JAFBMS010000682">
    <property type="protein sequence ID" value="KAG9330246.1"/>
    <property type="molecule type" value="Genomic_DNA"/>
</dbReference>
<evidence type="ECO:0000313" key="4">
    <source>
        <dbReference type="Proteomes" id="UP000824540"/>
    </source>
</evidence>
<dbReference type="OrthoDB" id="8962666at2759"/>
<feature type="region of interest" description="Disordered" evidence="1">
    <location>
        <begin position="1"/>
        <end position="45"/>
    </location>
</feature>
<dbReference type="Gene3D" id="2.30.29.30">
    <property type="entry name" value="Pleckstrin-homology domain (PH domain)/Phosphotyrosine-binding domain (PTB)"/>
    <property type="match status" value="1"/>
</dbReference>
<evidence type="ECO:0000256" key="1">
    <source>
        <dbReference type="SAM" id="MobiDB-lite"/>
    </source>
</evidence>
<keyword evidence="4" id="KW-1185">Reference proteome</keyword>
<feature type="region of interest" description="Disordered" evidence="1">
    <location>
        <begin position="144"/>
        <end position="174"/>
    </location>
</feature>
<evidence type="ECO:0000259" key="2">
    <source>
        <dbReference type="PROSITE" id="PS50003"/>
    </source>
</evidence>
<gene>
    <name evidence="3" type="ORF">JZ751_026008</name>
</gene>
<feature type="compositionally biased region" description="Basic and acidic residues" evidence="1">
    <location>
        <begin position="298"/>
        <end position="307"/>
    </location>
</feature>
<dbReference type="Pfam" id="PF00169">
    <property type="entry name" value="PH"/>
    <property type="match status" value="1"/>
</dbReference>
<dbReference type="InterPro" id="IPR001849">
    <property type="entry name" value="PH_domain"/>
</dbReference>
<dbReference type="SUPFAM" id="SSF50729">
    <property type="entry name" value="PH domain-like"/>
    <property type="match status" value="1"/>
</dbReference>
<feature type="region of interest" description="Disordered" evidence="1">
    <location>
        <begin position="423"/>
        <end position="470"/>
    </location>
</feature>
<dbReference type="InterPro" id="IPR011993">
    <property type="entry name" value="PH-like_dom_sf"/>
</dbReference>
<evidence type="ECO:0000313" key="3">
    <source>
        <dbReference type="EMBL" id="KAG9330246.1"/>
    </source>
</evidence>
<feature type="compositionally biased region" description="Basic and acidic residues" evidence="1">
    <location>
        <begin position="450"/>
        <end position="461"/>
    </location>
</feature>
<protein>
    <recommendedName>
        <fullName evidence="2">PH domain-containing protein</fullName>
    </recommendedName>
</protein>
<feature type="compositionally biased region" description="Pro residues" evidence="1">
    <location>
        <begin position="427"/>
        <end position="439"/>
    </location>
</feature>
<accession>A0A8T2MRR4</accession>
<organism evidence="3 4">
    <name type="scientific">Albula glossodonta</name>
    <name type="common">roundjaw bonefish</name>
    <dbReference type="NCBI Taxonomy" id="121402"/>
    <lineage>
        <taxon>Eukaryota</taxon>
        <taxon>Metazoa</taxon>
        <taxon>Chordata</taxon>
        <taxon>Craniata</taxon>
        <taxon>Vertebrata</taxon>
        <taxon>Euteleostomi</taxon>
        <taxon>Actinopterygii</taxon>
        <taxon>Neopterygii</taxon>
        <taxon>Teleostei</taxon>
        <taxon>Albuliformes</taxon>
        <taxon>Albulidae</taxon>
        <taxon>Albula</taxon>
    </lineage>
</organism>
<dbReference type="PANTHER" id="PTHR12752:SF4">
    <property type="entry name" value="PLECKSTRIN HOMOLOGY DOMAIN-CONTAINING FAMILY A MEMBER 7"/>
    <property type="match status" value="1"/>
</dbReference>
<dbReference type="Proteomes" id="UP000824540">
    <property type="component" value="Unassembled WGS sequence"/>
</dbReference>
<dbReference type="PROSITE" id="PS50003">
    <property type="entry name" value="PH_DOMAIN"/>
    <property type="match status" value="1"/>
</dbReference>